<dbReference type="InterPro" id="IPR029510">
    <property type="entry name" value="Ald_DH_CS_GLU"/>
</dbReference>
<evidence type="ECO:0000256" key="6">
    <source>
        <dbReference type="PROSITE-ProRule" id="PRU10007"/>
    </source>
</evidence>
<evidence type="ECO:0000256" key="2">
    <source>
        <dbReference type="ARBA" id="ARBA00023002"/>
    </source>
</evidence>
<dbReference type="InterPro" id="IPR015590">
    <property type="entry name" value="Aldehyde_DH_dom"/>
</dbReference>
<feature type="coiled-coil region" evidence="8">
    <location>
        <begin position="19"/>
        <end position="46"/>
    </location>
</feature>
<dbReference type="Gene3D" id="3.40.605.10">
    <property type="entry name" value="Aldehyde Dehydrogenase, Chain A, domain 1"/>
    <property type="match status" value="1"/>
</dbReference>
<dbReference type="PIRSF" id="PIRSF036492">
    <property type="entry name" value="ALDH"/>
    <property type="match status" value="1"/>
</dbReference>
<comment type="caution">
    <text evidence="10">The sequence shown here is derived from an EMBL/GenBank/DDBJ whole genome shotgun (WGS) entry which is preliminary data.</text>
</comment>
<evidence type="ECO:0000256" key="4">
    <source>
        <dbReference type="PIRNR" id="PIRNR036492"/>
    </source>
</evidence>
<dbReference type="RefSeq" id="WP_168882324.1">
    <property type="nucleotide sequence ID" value="NZ_JABAIL010000003.1"/>
</dbReference>
<evidence type="ECO:0000256" key="1">
    <source>
        <dbReference type="ARBA" id="ARBA00009986"/>
    </source>
</evidence>
<evidence type="ECO:0000313" key="11">
    <source>
        <dbReference type="Proteomes" id="UP000585050"/>
    </source>
</evidence>
<keyword evidence="8" id="KW-0175">Coiled coil</keyword>
<name>A0A7X8XVT5_9BACT</name>
<dbReference type="InterPro" id="IPR016161">
    <property type="entry name" value="Ald_DH/histidinol_DH"/>
</dbReference>
<dbReference type="CDD" id="cd07133">
    <property type="entry name" value="ALDH_CALDH_CalB"/>
    <property type="match status" value="1"/>
</dbReference>
<evidence type="ECO:0000256" key="5">
    <source>
        <dbReference type="PIRSR" id="PIRSR036492-1"/>
    </source>
</evidence>
<dbReference type="AlphaFoldDB" id="A0A7X8XVT5"/>
<reference evidence="10 11" key="1">
    <citation type="submission" date="2020-04" db="EMBL/GenBank/DDBJ databases">
        <title>Flammeovirga sp. SR4, a novel species isolated from seawater.</title>
        <authorList>
            <person name="Wang X."/>
        </authorList>
    </citation>
    <scope>NUCLEOTIDE SEQUENCE [LARGE SCALE GENOMIC DNA]</scope>
    <source>
        <strain evidence="10 11">SR4</strain>
    </source>
</reference>
<feature type="domain" description="Aldehyde dehydrogenase" evidence="9">
    <location>
        <begin position="21"/>
        <end position="433"/>
    </location>
</feature>
<accession>A0A7X8XVT5</accession>
<dbReference type="Pfam" id="PF00171">
    <property type="entry name" value="Aldedh"/>
    <property type="match status" value="1"/>
</dbReference>
<protein>
    <recommendedName>
        <fullName evidence="4">Aldehyde dehydrogenase</fullName>
    </recommendedName>
</protein>
<evidence type="ECO:0000259" key="9">
    <source>
        <dbReference type="Pfam" id="PF00171"/>
    </source>
</evidence>
<dbReference type="PROSITE" id="PS00687">
    <property type="entry name" value="ALDEHYDE_DEHYDR_GLU"/>
    <property type="match status" value="1"/>
</dbReference>
<keyword evidence="2 4" id="KW-0560">Oxidoreductase</keyword>
<dbReference type="Proteomes" id="UP000585050">
    <property type="component" value="Unassembled WGS sequence"/>
</dbReference>
<feature type="active site" evidence="5 6">
    <location>
        <position position="209"/>
    </location>
</feature>
<dbReference type="Gene3D" id="3.40.309.10">
    <property type="entry name" value="Aldehyde Dehydrogenase, Chain A, domain 2"/>
    <property type="match status" value="1"/>
</dbReference>
<proteinExistence type="inferred from homology"/>
<dbReference type="InterPro" id="IPR016162">
    <property type="entry name" value="Ald_DH_N"/>
</dbReference>
<evidence type="ECO:0000256" key="3">
    <source>
        <dbReference type="ARBA" id="ARBA00023027"/>
    </source>
</evidence>
<dbReference type="PANTHER" id="PTHR43570:SF20">
    <property type="entry name" value="ALDEHYDE DEHYDROGENASE ALDX-RELATED"/>
    <property type="match status" value="1"/>
</dbReference>
<sequence length="461" mass="51980">MRLNNRFQQMKKAYSLKPMPSYEERITHLKKLKSELKDNVEELSLALNLDFKGRSMQDTMLELLPSINNIDYTIAHLKEWMLPSPRHAGDLLPSSKVEVVYQPKGVVGIISTWNAPIMVTINPLTTAIASGNRVMIKLSEFTPNLNFCLKSILEKVFYEDEVILIEGEVEIAQEFASLPFDHLLFTGSTAVGKLIMKSAAENLTPVTLELGGKSPVVIDKTLPITKVVERLMIGKNANNGQLCIAPDYVMIHEDRLNEFIREYQQQYQNYFPKGVFDGQLTSVANKRQFDRIQQLLEDAEDNNFQIIPVHEDSIDREVHRMVTHMVINPSPNSSVMTQEVFGPVLPIITYKKVEECITFIVDRPRPLACYLFSDNIDLQEIFKANIHSGGLCINDTIFHASVDDAPFGGIGNSGMGAYHGKEGFLTFSHSKTVLQTGEESIVKYLFLPGENEIKTQLLSQL</sequence>
<comment type="similarity">
    <text evidence="1 4 7">Belongs to the aldehyde dehydrogenase family.</text>
</comment>
<dbReference type="EMBL" id="JABAIL010000003">
    <property type="protein sequence ID" value="NLR91606.1"/>
    <property type="molecule type" value="Genomic_DNA"/>
</dbReference>
<dbReference type="PANTHER" id="PTHR43570">
    <property type="entry name" value="ALDEHYDE DEHYDROGENASE"/>
    <property type="match status" value="1"/>
</dbReference>
<evidence type="ECO:0000256" key="7">
    <source>
        <dbReference type="RuleBase" id="RU003345"/>
    </source>
</evidence>
<dbReference type="GO" id="GO:0004029">
    <property type="term" value="F:aldehyde dehydrogenase (NAD+) activity"/>
    <property type="evidence" value="ECO:0007669"/>
    <property type="project" value="TreeGrafter"/>
</dbReference>
<dbReference type="GO" id="GO:0006081">
    <property type="term" value="P:aldehyde metabolic process"/>
    <property type="evidence" value="ECO:0007669"/>
    <property type="project" value="InterPro"/>
</dbReference>
<keyword evidence="11" id="KW-1185">Reference proteome</keyword>
<dbReference type="GO" id="GO:0005737">
    <property type="term" value="C:cytoplasm"/>
    <property type="evidence" value="ECO:0007669"/>
    <property type="project" value="TreeGrafter"/>
</dbReference>
<dbReference type="InterPro" id="IPR016163">
    <property type="entry name" value="Ald_DH_C"/>
</dbReference>
<gene>
    <name evidence="10" type="ORF">HGP29_10335</name>
</gene>
<evidence type="ECO:0000313" key="10">
    <source>
        <dbReference type="EMBL" id="NLR91606.1"/>
    </source>
</evidence>
<evidence type="ECO:0000256" key="8">
    <source>
        <dbReference type="SAM" id="Coils"/>
    </source>
</evidence>
<feature type="active site" evidence="5">
    <location>
        <position position="243"/>
    </location>
</feature>
<dbReference type="SUPFAM" id="SSF53720">
    <property type="entry name" value="ALDH-like"/>
    <property type="match status" value="1"/>
</dbReference>
<dbReference type="InterPro" id="IPR012394">
    <property type="entry name" value="Aldehyde_DH_NAD(P)"/>
</dbReference>
<organism evidence="10 11">
    <name type="scientific">Flammeovirga agarivorans</name>
    <dbReference type="NCBI Taxonomy" id="2726742"/>
    <lineage>
        <taxon>Bacteria</taxon>
        <taxon>Pseudomonadati</taxon>
        <taxon>Bacteroidota</taxon>
        <taxon>Cytophagia</taxon>
        <taxon>Cytophagales</taxon>
        <taxon>Flammeovirgaceae</taxon>
        <taxon>Flammeovirga</taxon>
    </lineage>
</organism>
<keyword evidence="3" id="KW-0520">NAD</keyword>